<dbReference type="GO" id="GO:0005886">
    <property type="term" value="C:plasma membrane"/>
    <property type="evidence" value="ECO:0007669"/>
    <property type="project" value="UniProtKB-SubCell"/>
</dbReference>
<proteinExistence type="predicted"/>
<keyword evidence="4 8" id="KW-0812">Transmembrane</keyword>
<dbReference type="Pfam" id="PF09721">
    <property type="entry name" value="Exosortase_EpsH"/>
    <property type="match status" value="1"/>
</dbReference>
<feature type="transmembrane region" description="Helical" evidence="8">
    <location>
        <begin position="148"/>
        <end position="170"/>
    </location>
</feature>
<dbReference type="AlphaFoldDB" id="A0A1J7BW31"/>
<dbReference type="InterPro" id="IPR019127">
    <property type="entry name" value="Exosortase"/>
</dbReference>
<feature type="transmembrane region" description="Helical" evidence="8">
    <location>
        <begin position="12"/>
        <end position="32"/>
    </location>
</feature>
<dbReference type="InterPro" id="IPR026323">
    <property type="entry name" value="Exosortase-related_prot_XrtF"/>
</dbReference>
<evidence type="ECO:0000256" key="7">
    <source>
        <dbReference type="ARBA" id="ARBA00023136"/>
    </source>
</evidence>
<keyword evidence="2" id="KW-1003">Cell membrane</keyword>
<dbReference type="RefSeq" id="WP_071636127.1">
    <property type="nucleotide sequence ID" value="NZ_MLFK01000005.1"/>
</dbReference>
<keyword evidence="7 8" id="KW-0472">Membrane</keyword>
<evidence type="ECO:0000256" key="2">
    <source>
        <dbReference type="ARBA" id="ARBA00022475"/>
    </source>
</evidence>
<keyword evidence="5" id="KW-0378">Hydrolase</keyword>
<evidence type="ECO:0000313" key="10">
    <source>
        <dbReference type="Proteomes" id="UP000182826"/>
    </source>
</evidence>
<keyword evidence="6 8" id="KW-1133">Transmembrane helix</keyword>
<dbReference type="InterPro" id="IPR026392">
    <property type="entry name" value="Exo/Archaeosortase_dom"/>
</dbReference>
<dbReference type="GO" id="GO:0008233">
    <property type="term" value="F:peptidase activity"/>
    <property type="evidence" value="ECO:0007669"/>
    <property type="project" value="UniProtKB-KW"/>
</dbReference>
<dbReference type="NCBIfam" id="TIGR04128">
    <property type="entry name" value="exoso_Fjoh_1448"/>
    <property type="match status" value="1"/>
</dbReference>
<evidence type="ECO:0000256" key="1">
    <source>
        <dbReference type="ARBA" id="ARBA00004651"/>
    </source>
</evidence>
<gene>
    <name evidence="9" type="ORF">BKM63_08235</name>
</gene>
<protein>
    <submittedName>
        <fullName evidence="9">Exosortase family protein XrtF</fullName>
    </submittedName>
</protein>
<evidence type="ECO:0000256" key="8">
    <source>
        <dbReference type="SAM" id="Phobius"/>
    </source>
</evidence>
<keyword evidence="10" id="KW-1185">Reference proteome</keyword>
<evidence type="ECO:0000256" key="5">
    <source>
        <dbReference type="ARBA" id="ARBA00022801"/>
    </source>
</evidence>
<dbReference type="EMBL" id="MLFK01000005">
    <property type="protein sequence ID" value="OIV42845.1"/>
    <property type="molecule type" value="Genomic_DNA"/>
</dbReference>
<name>A0A1J7BW31_FLAJO</name>
<sequence>MRKYLIQFKPFLLFIGTFFTAYIALTVAYKFYLNSLRADEVDAVTNWVGRNVEQLLLLFDYDIKVQKSFSSPWLEVWFNNKYIIRIVEGCNAVSVMILFVSFVLAFSGKPKVTLLYILFGIVFIYILNVIRIALLTVLLFHFPEKSHFLHGVLFPLAIYGSVFLLWVIWVNKFSKYAK</sequence>
<feature type="transmembrane region" description="Helical" evidence="8">
    <location>
        <begin position="82"/>
        <end position="106"/>
    </location>
</feature>
<feature type="transmembrane region" description="Helical" evidence="8">
    <location>
        <begin position="113"/>
        <end position="142"/>
    </location>
</feature>
<keyword evidence="3" id="KW-0645">Protease</keyword>
<comment type="subcellular location">
    <subcellularLocation>
        <location evidence="1">Cell membrane</location>
        <topology evidence="1">Multi-pass membrane protein</topology>
    </subcellularLocation>
</comment>
<dbReference type="Proteomes" id="UP000182826">
    <property type="component" value="Unassembled WGS sequence"/>
</dbReference>
<organism evidence="9 10">
    <name type="scientific">Flavobacterium johnsoniae</name>
    <name type="common">Cytophaga johnsonae</name>
    <dbReference type="NCBI Taxonomy" id="986"/>
    <lineage>
        <taxon>Bacteria</taxon>
        <taxon>Pseudomonadati</taxon>
        <taxon>Bacteroidota</taxon>
        <taxon>Flavobacteriia</taxon>
        <taxon>Flavobacteriales</taxon>
        <taxon>Flavobacteriaceae</taxon>
        <taxon>Flavobacterium</taxon>
    </lineage>
</organism>
<dbReference type="GO" id="GO:0006508">
    <property type="term" value="P:proteolysis"/>
    <property type="evidence" value="ECO:0007669"/>
    <property type="project" value="UniProtKB-KW"/>
</dbReference>
<evidence type="ECO:0000313" key="9">
    <source>
        <dbReference type="EMBL" id="OIV42845.1"/>
    </source>
</evidence>
<reference evidence="9 10" key="1">
    <citation type="submission" date="2016-10" db="EMBL/GenBank/DDBJ databases">
        <title>Draft Genome Sequence of Rhizobacteria Flavobacterium johnsoniae CI04.</title>
        <authorList>
            <person name="Bravo J.I."/>
            <person name="Lozano G.L."/>
            <person name="Handelsman J."/>
        </authorList>
    </citation>
    <scope>NUCLEOTIDE SEQUENCE [LARGE SCALE GENOMIC DNA]</scope>
    <source>
        <strain evidence="9 10">CI04</strain>
    </source>
</reference>
<evidence type="ECO:0000256" key="4">
    <source>
        <dbReference type="ARBA" id="ARBA00022692"/>
    </source>
</evidence>
<evidence type="ECO:0000256" key="6">
    <source>
        <dbReference type="ARBA" id="ARBA00022989"/>
    </source>
</evidence>
<evidence type="ECO:0000256" key="3">
    <source>
        <dbReference type="ARBA" id="ARBA00022670"/>
    </source>
</evidence>
<dbReference type="NCBIfam" id="TIGR04178">
    <property type="entry name" value="exo_archaeo"/>
    <property type="match status" value="1"/>
</dbReference>
<comment type="caution">
    <text evidence="9">The sequence shown here is derived from an EMBL/GenBank/DDBJ whole genome shotgun (WGS) entry which is preliminary data.</text>
</comment>
<dbReference type="OrthoDB" id="678161at2"/>
<accession>A0A1J7BW31</accession>